<feature type="compositionally biased region" description="Basic and acidic residues" evidence="1">
    <location>
        <begin position="387"/>
        <end position="422"/>
    </location>
</feature>
<sequence>MDTWELSNRFAILQRDATDPPPPPAPAVRSYAAAAAAARPDAPSEPPAAPRVSAPSKTRAPHLPHCRHRGPPRDALPPRPPRAPYPPLHAQDDGQLVPQPLDPRLCPSHGERRRTTRHSRTLGCRPPPPRPLRLLGRDLGEDAGRGNVVGAALGAGRCGRGGGAREGRGVGRQGGEGCRSQVAVAAGGQVVWVVIGGAVQRGGRQRDPARGSLPAQTRSVGRNGEGQVGGGEESRSEPAGKQGERTPQSRHPHIHPGPQLRRSLPLARSDHPSPASHATPLDWVRNNGLRVPRHDGEPNNSSRMMVDESSADGPSRFLETPSRASLLPLPRLPTPTVNDLRPEPVADWSMDVEEEGGGREARGESEGEEDVSTETDGAAQPGAGGVSERDGRKTEEKRSEAKKGEGEEAPKGRESRRLALREKNLLQTEGVRRLIVRGRVAPPPQPAAAAFASEEDDEDEPPLMSELVIVTYNIQRSPLVWTQLVNSPALRRVDVLLLQEVPRSPHPLPRGWSLVLPPPVTYTTDEPTHPRSAALLAPRFPPSSFSQLPIASRDVVGVHLRVNEHESVRVVGVYNPCAGGRSPPNRSVRDVLHAVLASSPAQSTLVVAGDFNLHHPAWDPSVLEAVNEAEDARLTFKDAGLVHLHEASEATWSSSRSSWVLDLVLVNLRSEERLVSSAVHEKLECGSDHRPIRTILAVERAECPPAYPRRLFRKADPSAILRSFSKLASSSTAPEALLTPADIDAEAEVLNSLLRETVSAAIPLAKPARSRFAHRWWNAEVAAAVEEARRARTRAYRLKARRGEGEEGERELAIRKARMATNKAKAVIRREKRRAERAEVEEVDEASLWKVVKRRLGEGGSAATLTPPLKKEDRTYASSPIDKLALLQPVLLPVVEAPEVEVVVDVEQAAYKGNGRTVSGVQVGHQFIVLPATSPTDDGHASEHKRTFAESPTGLASRVDLDAASDDDKVDCEWPDLQEHEVESALRLARPFAAAGPNGIPNSVLQATWPALKTRLVPLLAASLRLGHLPTSWRDATGVVLKKPKKEDYSLTKSYRLICFERCISKLLES</sequence>
<dbReference type="SUPFAM" id="SSF56219">
    <property type="entry name" value="DNase I-like"/>
    <property type="match status" value="1"/>
</dbReference>
<evidence type="ECO:0000313" key="3">
    <source>
        <dbReference type="EMBL" id="EMS22841.1"/>
    </source>
</evidence>
<feature type="compositionally biased region" description="Basic and acidic residues" evidence="1">
    <location>
        <begin position="356"/>
        <end position="365"/>
    </location>
</feature>
<feature type="compositionally biased region" description="Basic and acidic residues" evidence="1">
    <location>
        <begin position="232"/>
        <end position="244"/>
    </location>
</feature>
<proteinExistence type="predicted"/>
<dbReference type="AlphaFoldDB" id="M7WXP5"/>
<keyword evidence="3" id="KW-0548">Nucleotidyltransferase</keyword>
<feature type="compositionally biased region" description="Basic residues" evidence="1">
    <location>
        <begin position="111"/>
        <end position="120"/>
    </location>
</feature>
<feature type="region of interest" description="Disordered" evidence="1">
    <location>
        <begin position="12"/>
        <end position="131"/>
    </location>
</feature>
<dbReference type="OrthoDB" id="3261136at2759"/>
<feature type="compositionally biased region" description="Pro residues" evidence="1">
    <location>
        <begin position="74"/>
        <end position="87"/>
    </location>
</feature>
<dbReference type="PANTHER" id="PTHR19446">
    <property type="entry name" value="REVERSE TRANSCRIPTASES"/>
    <property type="match status" value="1"/>
</dbReference>
<dbReference type="GO" id="GO:0003964">
    <property type="term" value="F:RNA-directed DNA polymerase activity"/>
    <property type="evidence" value="ECO:0007669"/>
    <property type="project" value="UniProtKB-KW"/>
</dbReference>
<name>M7WXP5_RHOT1</name>
<protein>
    <submittedName>
        <fullName evidence="3">Reverse transcriptase</fullName>
    </submittedName>
</protein>
<reference evidence="3 4" key="1">
    <citation type="journal article" date="2012" name="Nat. Commun.">
        <title>A multi-omic map of the lipid-producing yeast Rhodosporidium toruloides.</title>
        <authorList>
            <person name="Zhu Z."/>
            <person name="Zhang S."/>
            <person name="Liu H."/>
            <person name="Shen H."/>
            <person name="Lin X."/>
            <person name="Yang F."/>
            <person name="Zhou Y.J."/>
            <person name="Jin G."/>
            <person name="Ye M."/>
            <person name="Zou H."/>
            <person name="Zou H."/>
            <person name="Zhao Z.K."/>
        </authorList>
    </citation>
    <scope>NUCLEOTIDE SEQUENCE [LARGE SCALE GENOMIC DNA]</scope>
    <source>
        <strain evidence="3 4">NP11</strain>
    </source>
</reference>
<feature type="compositionally biased region" description="Low complexity" evidence="1">
    <location>
        <begin position="27"/>
        <end position="41"/>
    </location>
</feature>
<dbReference type="EMBL" id="KB722649">
    <property type="protein sequence ID" value="EMS22841.1"/>
    <property type="molecule type" value="Genomic_DNA"/>
</dbReference>
<organism evidence="3 4">
    <name type="scientific">Rhodotorula toruloides (strain NP11)</name>
    <name type="common">Yeast</name>
    <name type="synonym">Rhodosporidium toruloides</name>
    <dbReference type="NCBI Taxonomy" id="1130832"/>
    <lineage>
        <taxon>Eukaryota</taxon>
        <taxon>Fungi</taxon>
        <taxon>Dikarya</taxon>
        <taxon>Basidiomycota</taxon>
        <taxon>Pucciniomycotina</taxon>
        <taxon>Microbotryomycetes</taxon>
        <taxon>Sporidiobolales</taxon>
        <taxon>Sporidiobolaceae</taxon>
        <taxon>Rhodotorula</taxon>
    </lineage>
</organism>
<dbReference type="Pfam" id="PF14529">
    <property type="entry name" value="Exo_endo_phos_2"/>
    <property type="match status" value="1"/>
</dbReference>
<dbReference type="RefSeq" id="XP_016273960.1">
    <property type="nucleotide sequence ID" value="XM_016421367.1"/>
</dbReference>
<feature type="region of interest" description="Disordered" evidence="1">
    <location>
        <begin position="201"/>
        <end position="422"/>
    </location>
</feature>
<dbReference type="HOGENOM" id="CLU_287728_0_0_1"/>
<dbReference type="Gene3D" id="3.60.10.10">
    <property type="entry name" value="Endonuclease/exonuclease/phosphatase"/>
    <property type="match status" value="1"/>
</dbReference>
<evidence type="ECO:0000259" key="2">
    <source>
        <dbReference type="Pfam" id="PF14529"/>
    </source>
</evidence>
<feature type="compositionally biased region" description="Low complexity" evidence="1">
    <location>
        <begin position="320"/>
        <end position="329"/>
    </location>
</feature>
<evidence type="ECO:0000313" key="4">
    <source>
        <dbReference type="Proteomes" id="UP000016926"/>
    </source>
</evidence>
<evidence type="ECO:0000256" key="1">
    <source>
        <dbReference type="SAM" id="MobiDB-lite"/>
    </source>
</evidence>
<keyword evidence="3" id="KW-0808">Transferase</keyword>
<keyword evidence="3" id="KW-0695">RNA-directed DNA polymerase</keyword>
<gene>
    <name evidence="3" type="ORF">RHTO_07711</name>
</gene>
<keyword evidence="4" id="KW-1185">Reference proteome</keyword>
<dbReference type="InterPro" id="IPR005135">
    <property type="entry name" value="Endo/exonuclease/phosphatase"/>
</dbReference>
<dbReference type="Proteomes" id="UP000016926">
    <property type="component" value="Unassembled WGS sequence"/>
</dbReference>
<feature type="compositionally biased region" description="Basic residues" evidence="1">
    <location>
        <begin position="59"/>
        <end position="70"/>
    </location>
</feature>
<feature type="domain" description="Endonuclease/exonuclease/phosphatase" evidence="2">
    <location>
        <begin position="569"/>
        <end position="692"/>
    </location>
</feature>
<dbReference type="eggNOG" id="KOG1075">
    <property type="taxonomic scope" value="Eukaryota"/>
</dbReference>
<dbReference type="InterPro" id="IPR036691">
    <property type="entry name" value="Endo/exonu/phosph_ase_sf"/>
</dbReference>
<accession>M7WXP5</accession>
<dbReference type="GeneID" id="27371724"/>